<sequence length="96" mass="10415">MLHTVARSPYHIDLEALIRMTCADDAILLIQDGVIAALDGSSVCERLRSSSPASVYALIEDVEARGLTAQISSAVTLVDYTGFVRLTALHTRQLAW</sequence>
<dbReference type="SUPFAM" id="SSF75169">
    <property type="entry name" value="DsrEFH-like"/>
    <property type="match status" value="1"/>
</dbReference>
<name>A0ABY8G419_9GAMM</name>
<dbReference type="Proteomes" id="UP001219630">
    <property type="component" value="Chromosome"/>
</dbReference>
<dbReference type="EMBL" id="CP114280">
    <property type="protein sequence ID" value="WFN54688.1"/>
    <property type="molecule type" value="Genomic_DNA"/>
</dbReference>
<dbReference type="GO" id="GO:0016740">
    <property type="term" value="F:transferase activity"/>
    <property type="evidence" value="ECO:0007669"/>
    <property type="project" value="UniProtKB-KW"/>
</dbReference>
<dbReference type="PANTHER" id="PTHR37526:SF1">
    <property type="entry name" value="PROTEIN TUSB"/>
    <property type="match status" value="1"/>
</dbReference>
<dbReference type="PANTHER" id="PTHR37526">
    <property type="entry name" value="PROTEIN TUSB"/>
    <property type="match status" value="1"/>
</dbReference>
<dbReference type="InterPro" id="IPR007215">
    <property type="entry name" value="Sulphur_relay_TusB/DsrH"/>
</dbReference>
<reference evidence="1 2" key="1">
    <citation type="submission" date="2022-12" db="EMBL/GenBank/DDBJ databases">
        <title>Complete genome sequencing of Dickeya lacustris type strain LMG30899.</title>
        <authorList>
            <person name="Dobhal S."/>
            <person name="Arizala D."/>
            <person name="Arif M."/>
        </authorList>
    </citation>
    <scope>NUCLEOTIDE SEQUENCE [LARGE SCALE GENOMIC DNA]</scope>
    <source>
        <strain evidence="1 2">LMG30899</strain>
    </source>
</reference>
<organism evidence="1 2">
    <name type="scientific">Dickeya lacustris</name>
    <dbReference type="NCBI Taxonomy" id="2259638"/>
    <lineage>
        <taxon>Bacteria</taxon>
        <taxon>Pseudomonadati</taxon>
        <taxon>Pseudomonadota</taxon>
        <taxon>Gammaproteobacteria</taxon>
        <taxon>Enterobacterales</taxon>
        <taxon>Pectobacteriaceae</taxon>
        <taxon>Dickeya</taxon>
    </lineage>
</organism>
<dbReference type="NCBIfam" id="NF010035">
    <property type="entry name" value="PRK13510.1"/>
    <property type="match status" value="1"/>
</dbReference>
<dbReference type="InterPro" id="IPR027396">
    <property type="entry name" value="DsrEFH-like"/>
</dbReference>
<dbReference type="Pfam" id="PF04077">
    <property type="entry name" value="DsrH"/>
    <property type="match status" value="1"/>
</dbReference>
<dbReference type="NCBIfam" id="TIGR03011">
    <property type="entry name" value="sulf_tusB_dsrH"/>
    <property type="match status" value="1"/>
</dbReference>
<keyword evidence="1" id="KW-0808">Transferase</keyword>
<dbReference type="RefSeq" id="WP_125260850.1">
    <property type="nucleotide sequence ID" value="NZ_CP114280.1"/>
</dbReference>
<evidence type="ECO:0000313" key="1">
    <source>
        <dbReference type="EMBL" id="WFN54688.1"/>
    </source>
</evidence>
<protein>
    <submittedName>
        <fullName evidence="1">Sulfurtransferase complex subunit TusB</fullName>
        <ecNumber evidence="1">2.8.1.-</ecNumber>
    </submittedName>
</protein>
<dbReference type="EC" id="2.8.1.-" evidence="1"/>
<proteinExistence type="predicted"/>
<accession>A0ABY8G419</accession>
<dbReference type="Gene3D" id="3.40.1260.10">
    <property type="entry name" value="DsrEFH-like"/>
    <property type="match status" value="1"/>
</dbReference>
<keyword evidence="2" id="KW-1185">Reference proteome</keyword>
<evidence type="ECO:0000313" key="2">
    <source>
        <dbReference type="Proteomes" id="UP001219630"/>
    </source>
</evidence>
<gene>
    <name evidence="1" type="primary">tusB</name>
    <name evidence="1" type="ORF">O1Q98_13570</name>
</gene>